<organism evidence="4 5">
    <name type="scientific">Patiria miniata</name>
    <name type="common">Bat star</name>
    <name type="synonym">Asterina miniata</name>
    <dbReference type="NCBI Taxonomy" id="46514"/>
    <lineage>
        <taxon>Eukaryota</taxon>
        <taxon>Metazoa</taxon>
        <taxon>Echinodermata</taxon>
        <taxon>Eleutherozoa</taxon>
        <taxon>Asterozoa</taxon>
        <taxon>Asteroidea</taxon>
        <taxon>Valvatacea</taxon>
        <taxon>Valvatida</taxon>
        <taxon>Asterinidae</taxon>
        <taxon>Patiria</taxon>
    </lineage>
</organism>
<sequence length="597" mass="68515">METQRHDEFGDVNITSSFKGPPEASGTECDPNDQGTHNLTPEDHGPMAVSSASSSSIGALSEDFEHVLSGHLMSQHQDTNTSLQHDVNPDRPEISMQIQNVELALKDISEGNVATEITTHLSELVPKIIRLERKFKTQTTLRGIFEEENQKLKTEAEQMKGKFDNIKEENKKLQEEVAELKRAKEDEQLGGFDYVTKKEASEIKDAERKEAEKQQTVEVPTGISEEVHFMLQRKYIALKKQIEEIVKVNHSWDEHYRTMKSQLESRIDNLQEELDTAKHQAVMLQKEQKVGGDMLVREQARIEKAEKERAGALAEVVAVNQKCEKLERYARTLTGQRNEMEKEIKRLNEALAQKMRTNAAQSSSAARNQSELPGEHQRVPSPPSSMEGQRNQSSLIGSQKGVHEMTEAEMREEIELLRQQTEVFQSDFTHERRDRQRVMGELDAVQKELRRTKKVIKQREREVVYQDPELAHQLQRDLRRDRQYSTSAPPRDYGYVVYPRPPARYTQPAYSRETGRLIAHGKGRQTYNLAGNDMFIDGNDDVEIDGDERVSVEFNQAFTDTTPAHNDEQNIRICPRCERTFENDPDYHVHINACLDN</sequence>
<evidence type="ECO:0000256" key="3">
    <source>
        <dbReference type="SAM" id="MobiDB-lite"/>
    </source>
</evidence>
<name>A0A914ADC3_PATMI</name>
<feature type="coiled-coil region" evidence="2">
    <location>
        <begin position="142"/>
        <end position="190"/>
    </location>
</feature>
<dbReference type="EnsemblMetazoa" id="XM_038206002.1">
    <property type="protein sequence ID" value="XP_038061930.1"/>
    <property type="gene ID" value="LOC119732476"/>
</dbReference>
<evidence type="ECO:0000256" key="2">
    <source>
        <dbReference type="SAM" id="Coils"/>
    </source>
</evidence>
<feature type="compositionally biased region" description="Polar residues" evidence="3">
    <location>
        <begin position="384"/>
        <end position="397"/>
    </location>
</feature>
<dbReference type="PANTHER" id="PTHR31882">
    <property type="entry name" value="TNFAIP3-INTERACTING PROTEIN COILED COIL FAMILY MEMBER"/>
    <property type="match status" value="1"/>
</dbReference>
<dbReference type="GeneID" id="119732476"/>
<keyword evidence="5" id="KW-1185">Reference proteome</keyword>
<evidence type="ECO:0000256" key="1">
    <source>
        <dbReference type="ARBA" id="ARBA00023054"/>
    </source>
</evidence>
<dbReference type="Gene3D" id="1.20.5.990">
    <property type="entry name" value="Nemo cc2-lz domain - 1d5 darpin complex"/>
    <property type="match status" value="1"/>
</dbReference>
<feature type="region of interest" description="Disordered" evidence="3">
    <location>
        <begin position="1"/>
        <end position="56"/>
    </location>
</feature>
<dbReference type="OrthoDB" id="5969558at2759"/>
<feature type="region of interest" description="Disordered" evidence="3">
    <location>
        <begin position="354"/>
        <end position="403"/>
    </location>
</feature>
<dbReference type="OMA" id="FTHERQD"/>
<evidence type="ECO:0000313" key="5">
    <source>
        <dbReference type="Proteomes" id="UP000887568"/>
    </source>
</evidence>
<dbReference type="RefSeq" id="XP_038061930.1">
    <property type="nucleotide sequence ID" value="XM_038206002.1"/>
</dbReference>
<keyword evidence="1 2" id="KW-0175">Coiled coil</keyword>
<proteinExistence type="predicted"/>
<evidence type="ECO:0000313" key="4">
    <source>
        <dbReference type="EnsemblMetazoa" id="XP_038061930.1"/>
    </source>
</evidence>
<dbReference type="GO" id="GO:0006357">
    <property type="term" value="P:regulation of transcription by RNA polymerase II"/>
    <property type="evidence" value="ECO:0007669"/>
    <property type="project" value="TreeGrafter"/>
</dbReference>
<dbReference type="GO" id="GO:0005737">
    <property type="term" value="C:cytoplasm"/>
    <property type="evidence" value="ECO:0007669"/>
    <property type="project" value="UniProtKB-ARBA"/>
</dbReference>
<feature type="compositionally biased region" description="Low complexity" evidence="3">
    <location>
        <begin position="358"/>
        <end position="370"/>
    </location>
</feature>
<reference evidence="4" key="1">
    <citation type="submission" date="2022-11" db="UniProtKB">
        <authorList>
            <consortium name="EnsemblMetazoa"/>
        </authorList>
    </citation>
    <scope>IDENTIFICATION</scope>
</reference>
<dbReference type="AlphaFoldDB" id="A0A914ADC3"/>
<dbReference type="PANTHER" id="PTHR31882:SF12">
    <property type="match status" value="1"/>
</dbReference>
<accession>A0A914ADC3</accession>
<protein>
    <submittedName>
        <fullName evidence="4">Uncharacterized protein</fullName>
    </submittedName>
</protein>
<dbReference type="Proteomes" id="UP000887568">
    <property type="component" value="Unplaced"/>
</dbReference>
<dbReference type="GO" id="GO:0043122">
    <property type="term" value="P:regulation of canonical NF-kappaB signal transduction"/>
    <property type="evidence" value="ECO:0007669"/>
    <property type="project" value="UniProtKB-ARBA"/>
</dbReference>